<evidence type="ECO:0000313" key="1">
    <source>
        <dbReference type="EMBL" id="POV94088.1"/>
    </source>
</evidence>
<dbReference type="VEuPathDB" id="FungiDB:PSTT_17024"/>
<dbReference type="AlphaFoldDB" id="A0A2S4U9W6"/>
<name>A0A2S4U9W6_9BASI</name>
<gene>
    <name evidence="1" type="ORF">PSTT_17024</name>
</gene>
<protein>
    <submittedName>
        <fullName evidence="1">Uncharacterized protein</fullName>
    </submittedName>
</protein>
<comment type="caution">
    <text evidence="1">The sequence shown here is derived from an EMBL/GenBank/DDBJ whole genome shotgun (WGS) entry which is preliminary data.</text>
</comment>
<accession>A0A2S4U9W6</accession>
<dbReference type="Proteomes" id="UP000239156">
    <property type="component" value="Unassembled WGS sequence"/>
</dbReference>
<organism evidence="1 2">
    <name type="scientific">Puccinia striiformis</name>
    <dbReference type="NCBI Taxonomy" id="27350"/>
    <lineage>
        <taxon>Eukaryota</taxon>
        <taxon>Fungi</taxon>
        <taxon>Dikarya</taxon>
        <taxon>Basidiomycota</taxon>
        <taxon>Pucciniomycotina</taxon>
        <taxon>Pucciniomycetes</taxon>
        <taxon>Pucciniales</taxon>
        <taxon>Pucciniaceae</taxon>
        <taxon>Puccinia</taxon>
    </lineage>
</organism>
<proteinExistence type="predicted"/>
<dbReference type="EMBL" id="PKSL01000459">
    <property type="protein sequence ID" value="POV94088.1"/>
    <property type="molecule type" value="Genomic_DNA"/>
</dbReference>
<keyword evidence="2" id="KW-1185">Reference proteome</keyword>
<sequence length="198" mass="22136">MSQQPMRSVYRLEIGIALSIPYSMILKTAYLSTFVPPFPSATPSQSTYLLLIPPRSTKMPMLMVRRKSRSSSSSQTQSQRVDQVVVEAKPRVKYAPLVSSPLVTSRSQLTPCPKSVAFNARIELRHTLQYPHLTASSSHSFRLDVRGLKFLPRLTLFLISMPLILLSGRQSTFGTKLKLLARCSDHGRMMTRTGPLSA</sequence>
<reference evidence="1" key="1">
    <citation type="submission" date="2017-12" db="EMBL/GenBank/DDBJ databases">
        <title>Gene loss provides genomic basis for host adaptation in cereal stripe rust fungi.</title>
        <authorList>
            <person name="Xia C."/>
        </authorList>
    </citation>
    <scope>NUCLEOTIDE SEQUENCE [LARGE SCALE GENOMIC DNA]</scope>
    <source>
        <strain evidence="1">93-210</strain>
    </source>
</reference>
<evidence type="ECO:0000313" key="2">
    <source>
        <dbReference type="Proteomes" id="UP000239156"/>
    </source>
</evidence>